<dbReference type="PANTHER" id="PTHR33434:SF2">
    <property type="entry name" value="FATTY ACID-BINDING PROTEIN TM_1468"/>
    <property type="match status" value="1"/>
</dbReference>
<dbReference type="OrthoDB" id="1638652at2"/>
<dbReference type="EMBL" id="PZFK01000016">
    <property type="protein sequence ID" value="PTI29298.1"/>
    <property type="molecule type" value="Genomic_DNA"/>
</dbReference>
<gene>
    <name evidence="3" type="ORF">BU072_08945</name>
</gene>
<dbReference type="PANTHER" id="PTHR33434">
    <property type="entry name" value="DEGV DOMAIN-CONTAINING PROTEIN DR_1986-RELATED"/>
    <property type="match status" value="1"/>
</dbReference>
<comment type="caution">
    <text evidence="3">The sequence shown here is derived from an EMBL/GenBank/DDBJ whole genome shotgun (WGS) entry which is preliminary data.</text>
</comment>
<dbReference type="NCBIfam" id="TIGR00762">
    <property type="entry name" value="DegV"/>
    <property type="match status" value="1"/>
</dbReference>
<dbReference type="GO" id="GO:0008289">
    <property type="term" value="F:lipid binding"/>
    <property type="evidence" value="ECO:0007669"/>
    <property type="project" value="UniProtKB-KW"/>
</dbReference>
<proteinExistence type="predicted"/>
<dbReference type="InterPro" id="IPR043168">
    <property type="entry name" value="DegV_C"/>
</dbReference>
<name>A0A2T4PSJ5_9STAP</name>
<dbReference type="Gene3D" id="3.30.1180.10">
    <property type="match status" value="1"/>
</dbReference>
<protein>
    <submittedName>
        <fullName evidence="3">DegV family protein</fullName>
    </submittedName>
</protein>
<dbReference type="Pfam" id="PF02645">
    <property type="entry name" value="DegV"/>
    <property type="match status" value="1"/>
</dbReference>
<evidence type="ECO:0000313" key="4">
    <source>
        <dbReference type="Proteomes" id="UP000241209"/>
    </source>
</evidence>
<comment type="function">
    <text evidence="1">May bind long-chain fatty acids, such as palmitate, and may play a role in lipid transport or fatty acid metabolism.</text>
</comment>
<reference evidence="3 4" key="1">
    <citation type="journal article" date="2016" name="Front. Microbiol.">
        <title>Comprehensive Phylogenetic Analysis of Bovine Non-aureus Staphylococci Species Based on Whole-Genome Sequencing.</title>
        <authorList>
            <person name="Naushad S."/>
            <person name="Barkema H.W."/>
            <person name="Luby C."/>
            <person name="Condas L.A."/>
            <person name="Nobrega D.B."/>
            <person name="Carson D.A."/>
            <person name="De Buck J."/>
        </authorList>
    </citation>
    <scope>NUCLEOTIDE SEQUENCE [LARGE SCALE GENOMIC DNA]</scope>
    <source>
        <strain evidence="3 4">SNUC 2204</strain>
    </source>
</reference>
<accession>A0A2T4PSJ5</accession>
<dbReference type="InterPro" id="IPR003797">
    <property type="entry name" value="DegV"/>
</dbReference>
<evidence type="ECO:0000313" key="3">
    <source>
        <dbReference type="EMBL" id="PTI29298.1"/>
    </source>
</evidence>
<organism evidence="3 4">
    <name type="scientific">Mammaliicoccus vitulinus</name>
    <dbReference type="NCBI Taxonomy" id="71237"/>
    <lineage>
        <taxon>Bacteria</taxon>
        <taxon>Bacillati</taxon>
        <taxon>Bacillota</taxon>
        <taxon>Bacilli</taxon>
        <taxon>Bacillales</taxon>
        <taxon>Staphylococcaceae</taxon>
        <taxon>Mammaliicoccus</taxon>
    </lineage>
</organism>
<keyword evidence="2" id="KW-0446">Lipid-binding</keyword>
<dbReference type="Gene3D" id="3.40.50.10170">
    <property type="match status" value="1"/>
</dbReference>
<dbReference type="InterPro" id="IPR050270">
    <property type="entry name" value="DegV_domain_contain"/>
</dbReference>
<sequence length="280" mass="31544">MKLAWLIDTTTYIDQNIDEKDLFVVSLSTIIEGKPYKDTEFESSKSFFDMLKDNGNGAKTAQPTPQDFIETFQQIEDEGYTHVIAIHPSSSLSGTYASSLSNSKSFPMKIHVIDSGTGSYPQRALIEYGKQLYDENKSFDEIVNKLENIKQTSELYLLPRNLQQLKNSGRVSNSKYLLSSLLHIKLLLKLEHGTIDLELKSRGMKKIEAYLIKRINEMIDKGVTSIGVLHAGNEREAHIWKERILTLSNDINVYVEPLVPVASVHTGFGTIGIGWINTTE</sequence>
<dbReference type="RefSeq" id="WP_107557136.1">
    <property type="nucleotide sequence ID" value="NZ_CANQVP010000099.1"/>
</dbReference>
<dbReference type="Proteomes" id="UP000241209">
    <property type="component" value="Unassembled WGS sequence"/>
</dbReference>
<dbReference type="PROSITE" id="PS51482">
    <property type="entry name" value="DEGV"/>
    <property type="match status" value="1"/>
</dbReference>
<dbReference type="AlphaFoldDB" id="A0A2T4PSJ5"/>
<evidence type="ECO:0000256" key="1">
    <source>
        <dbReference type="ARBA" id="ARBA00003238"/>
    </source>
</evidence>
<dbReference type="SUPFAM" id="SSF82549">
    <property type="entry name" value="DAK1/DegV-like"/>
    <property type="match status" value="1"/>
</dbReference>
<dbReference type="STRING" id="1167632.GCA_000286335_01498"/>
<evidence type="ECO:0000256" key="2">
    <source>
        <dbReference type="ARBA" id="ARBA00023121"/>
    </source>
</evidence>